<dbReference type="Pfam" id="PF14223">
    <property type="entry name" value="Retrotran_gag_2"/>
    <property type="match status" value="1"/>
</dbReference>
<evidence type="ECO:0000256" key="4">
    <source>
        <dbReference type="ARBA" id="ARBA00022801"/>
    </source>
</evidence>
<dbReference type="Pfam" id="PF22936">
    <property type="entry name" value="Pol_BBD"/>
    <property type="match status" value="1"/>
</dbReference>
<dbReference type="Pfam" id="PF00665">
    <property type="entry name" value="rve"/>
    <property type="match status" value="1"/>
</dbReference>
<dbReference type="InterPro" id="IPR001584">
    <property type="entry name" value="Integrase_cat-core"/>
</dbReference>
<evidence type="ECO:0000313" key="7">
    <source>
        <dbReference type="EMBL" id="KAK1440601.1"/>
    </source>
</evidence>
<feature type="region of interest" description="Disordered" evidence="5">
    <location>
        <begin position="206"/>
        <end position="286"/>
    </location>
</feature>
<dbReference type="PANTHER" id="PTHR42648">
    <property type="entry name" value="TRANSPOSASE, PUTATIVE-RELATED"/>
    <property type="match status" value="1"/>
</dbReference>
<name>A0AAD8LK58_TARER</name>
<dbReference type="PANTHER" id="PTHR42648:SF30">
    <property type="entry name" value="RIBONUCLEASE H-LIKE DOMAIN, GAG-PRE-INTEGRASE DOMAIN PROTEIN-RELATED"/>
    <property type="match status" value="1"/>
</dbReference>
<feature type="compositionally biased region" description="Low complexity" evidence="5">
    <location>
        <begin position="274"/>
        <end position="286"/>
    </location>
</feature>
<keyword evidence="8" id="KW-1185">Reference proteome</keyword>
<keyword evidence="4" id="KW-0378">Hydrolase</keyword>
<dbReference type="EMBL" id="JAUHHV010000001">
    <property type="protein sequence ID" value="KAK1440601.1"/>
    <property type="molecule type" value="Genomic_DNA"/>
</dbReference>
<evidence type="ECO:0000313" key="8">
    <source>
        <dbReference type="Proteomes" id="UP001229421"/>
    </source>
</evidence>
<dbReference type="Pfam" id="PF13976">
    <property type="entry name" value="gag_pre-integrs"/>
    <property type="match status" value="1"/>
</dbReference>
<keyword evidence="2" id="KW-0479">Metal-binding</keyword>
<dbReference type="GO" id="GO:0046872">
    <property type="term" value="F:metal ion binding"/>
    <property type="evidence" value="ECO:0007669"/>
    <property type="project" value="UniProtKB-KW"/>
</dbReference>
<dbReference type="GO" id="GO:0006508">
    <property type="term" value="P:proteolysis"/>
    <property type="evidence" value="ECO:0007669"/>
    <property type="project" value="UniProtKB-KW"/>
</dbReference>
<dbReference type="InterPro" id="IPR012337">
    <property type="entry name" value="RNaseH-like_sf"/>
</dbReference>
<dbReference type="InterPro" id="IPR054722">
    <property type="entry name" value="PolX-like_BBD"/>
</dbReference>
<dbReference type="SUPFAM" id="SSF53098">
    <property type="entry name" value="Ribonuclease H-like"/>
    <property type="match status" value="1"/>
</dbReference>
<dbReference type="Gene3D" id="3.30.420.10">
    <property type="entry name" value="Ribonuclease H-like superfamily/Ribonuclease H"/>
    <property type="match status" value="1"/>
</dbReference>
<dbReference type="Pfam" id="PF07727">
    <property type="entry name" value="RVT_2"/>
    <property type="match status" value="1"/>
</dbReference>
<proteinExistence type="predicted"/>
<accession>A0AAD8LK58</accession>
<dbReference type="InterPro" id="IPR057670">
    <property type="entry name" value="SH3_retrovirus"/>
</dbReference>
<dbReference type="InterPro" id="IPR013103">
    <property type="entry name" value="RVT_2"/>
</dbReference>
<dbReference type="GO" id="GO:0003676">
    <property type="term" value="F:nucleic acid binding"/>
    <property type="evidence" value="ECO:0007669"/>
    <property type="project" value="InterPro"/>
</dbReference>
<dbReference type="AlphaFoldDB" id="A0AAD8LK58"/>
<dbReference type="InterPro" id="IPR043502">
    <property type="entry name" value="DNA/RNA_pol_sf"/>
</dbReference>
<dbReference type="Pfam" id="PF25597">
    <property type="entry name" value="SH3_retrovirus"/>
    <property type="match status" value="1"/>
</dbReference>
<feature type="compositionally biased region" description="Low complexity" evidence="5">
    <location>
        <begin position="777"/>
        <end position="791"/>
    </location>
</feature>
<gene>
    <name evidence="7" type="ORF">QVD17_06430</name>
</gene>
<organism evidence="7 8">
    <name type="scientific">Tagetes erecta</name>
    <name type="common">African marigold</name>
    <dbReference type="NCBI Taxonomy" id="13708"/>
    <lineage>
        <taxon>Eukaryota</taxon>
        <taxon>Viridiplantae</taxon>
        <taxon>Streptophyta</taxon>
        <taxon>Embryophyta</taxon>
        <taxon>Tracheophyta</taxon>
        <taxon>Spermatophyta</taxon>
        <taxon>Magnoliopsida</taxon>
        <taxon>eudicotyledons</taxon>
        <taxon>Gunneridae</taxon>
        <taxon>Pentapetalae</taxon>
        <taxon>asterids</taxon>
        <taxon>campanulids</taxon>
        <taxon>Asterales</taxon>
        <taxon>Asteraceae</taxon>
        <taxon>Asteroideae</taxon>
        <taxon>Heliantheae alliance</taxon>
        <taxon>Tageteae</taxon>
        <taxon>Tagetes</taxon>
    </lineage>
</organism>
<feature type="compositionally biased region" description="Low complexity" evidence="5">
    <location>
        <begin position="230"/>
        <end position="241"/>
    </location>
</feature>
<evidence type="ECO:0000256" key="3">
    <source>
        <dbReference type="ARBA" id="ARBA00022750"/>
    </source>
</evidence>
<feature type="compositionally biased region" description="Pro residues" evidence="5">
    <location>
        <begin position="808"/>
        <end position="852"/>
    </location>
</feature>
<dbReference type="InterPro" id="IPR025724">
    <property type="entry name" value="GAG-pre-integrase_dom"/>
</dbReference>
<dbReference type="PROSITE" id="PS50994">
    <property type="entry name" value="INTEGRASE"/>
    <property type="match status" value="1"/>
</dbReference>
<keyword evidence="3" id="KW-0064">Aspartyl protease</keyword>
<keyword evidence="1" id="KW-0645">Protease</keyword>
<feature type="domain" description="Integrase catalytic" evidence="6">
    <location>
        <begin position="517"/>
        <end position="682"/>
    </location>
</feature>
<sequence>MGDQPESSKVNDTSKSLHPAYTVTNINTKVRTLDGTKVTYSSWLRLFEIQVTAFKVQDHVDGTKPPDASDERHAEWTTIDSLVLQWICSTISDELLARILPKTTTAREAWLKIQAIFINNKNARAAALQHEFSNLQLNSCSSMDTYCQKLQDLANQLEDVDHPVTESDLVLQLVRGLPKEYDVVGALINQQSPTWETARDMLHLENQRQTQTSRAASTVLAAQTERPQDNNNNGRTTGYRGRNYDPNYQANRGRGQHPRGRGRYQDQHGRGRNQSSGPSAGAQGSQFPAAHLSAQGPLTPSPQGGQFPVGPLGYIDYNELAKAMQQVHLASHDSNWYMDTGASSHLTNDPGKISSSLSSSSINSIFVGNGNSIPIKGSGHTNHPTPNRTYNLNHILLTPDIIKNLLSVRKFTIDNWTTVEFDPFGFTVKDLKTGAPLSRHNSTGDLYPFTAPAVQSAFVTSSSDQWHNRLGHPGEASLNLLRNRFSITCNKTSVSSLCHSCQVAKHKRLPFYDSTSVTFQPFDIIHCDLWTSPVPSASGFKYYMVLIDNFTHFVWVYPLKYKSDTFHTFAKFHRYIKTQFNFNIKAFQCDMGGEFDNHNFKTFASQKGFVFRFSCPQTSQQNGRAERMIRRLNDIIRTLLAHAHLPPKFWVEALHTAAYLHNILPTKRLNFATPHFALYHTHPSYDHLRVFGCACYPNTSATNPHKLSPRSLRCIFLGYPPNHRGYRCYDQSTGRVLISRHVVFDETVFPYTDPPPPHAYTFLDDQPFFPPSPIPSFVPNHQPTQRPTQPTETPPSPTTTSPTNPTLHSPPTPSPTPSPSPPSTGNPSPSPHTSPTPGPQSTPTSGPPPAAAPHPMTTRSKAGIFKPTSRFNLHTTNISPIPPNPTKARSDPNWLNAMNDEFSALQVNDTWELVPRPENQPIIRCMWLFRHKFKADGSLERYKARLVVNGKSQTVGIDCDDTFSPVVKPTTIRTVLSIAVSRSWHIHQLDVKNAFLHGDLQETVFMHQPPGFVDPQRPSHVCRLRKSLYGLKQAPRAWYMRFYHYIASHGFCRSASDNSLFIYNHGNDRAYLLLYVDDIVLTASNPKLLSDIITTLSHEFAMTDLGELHHFLGIQATRNTQGLFLSQAAYTRDILHRANMTNCKPCATPVDTDSKLSATVGSLLPDGTLYRALAGALQYLTFTRPDIQYAVQQVCLFMHAPREPHFVFMKRILRYLSGTLDYGITLVPSVTSAPNPNPNARLEPEVVTL</sequence>
<comment type="caution">
    <text evidence="7">The sequence shown here is derived from an EMBL/GenBank/DDBJ whole genome shotgun (WGS) entry which is preliminary data.</text>
</comment>
<dbReference type="GO" id="GO:0004190">
    <property type="term" value="F:aspartic-type endopeptidase activity"/>
    <property type="evidence" value="ECO:0007669"/>
    <property type="project" value="UniProtKB-KW"/>
</dbReference>
<feature type="compositionally biased region" description="Low complexity" evidence="5">
    <location>
        <begin position="798"/>
        <end position="807"/>
    </location>
</feature>
<evidence type="ECO:0000256" key="2">
    <source>
        <dbReference type="ARBA" id="ARBA00022723"/>
    </source>
</evidence>
<dbReference type="InterPro" id="IPR036397">
    <property type="entry name" value="RNaseH_sf"/>
</dbReference>
<reference evidence="7" key="1">
    <citation type="journal article" date="2023" name="bioRxiv">
        <title>Improved chromosome-level genome assembly for marigold (Tagetes erecta).</title>
        <authorList>
            <person name="Jiang F."/>
            <person name="Yuan L."/>
            <person name="Wang S."/>
            <person name="Wang H."/>
            <person name="Xu D."/>
            <person name="Wang A."/>
            <person name="Fan W."/>
        </authorList>
    </citation>
    <scope>NUCLEOTIDE SEQUENCE</scope>
    <source>
        <strain evidence="7">WSJ</strain>
        <tissue evidence="7">Leaf</tissue>
    </source>
</reference>
<protein>
    <recommendedName>
        <fullName evidence="6">Integrase catalytic domain-containing protein</fullName>
    </recommendedName>
</protein>
<dbReference type="SUPFAM" id="SSF56672">
    <property type="entry name" value="DNA/RNA polymerases"/>
    <property type="match status" value="1"/>
</dbReference>
<evidence type="ECO:0000256" key="5">
    <source>
        <dbReference type="SAM" id="MobiDB-lite"/>
    </source>
</evidence>
<feature type="compositionally biased region" description="Polar residues" evidence="5">
    <location>
        <begin position="207"/>
        <end position="216"/>
    </location>
</feature>
<dbReference type="PRINTS" id="PR01217">
    <property type="entry name" value="PRICHEXTENSN"/>
</dbReference>
<dbReference type="GO" id="GO:0015074">
    <property type="term" value="P:DNA integration"/>
    <property type="evidence" value="ECO:0007669"/>
    <property type="project" value="InterPro"/>
</dbReference>
<dbReference type="Proteomes" id="UP001229421">
    <property type="component" value="Unassembled WGS sequence"/>
</dbReference>
<dbReference type="InterPro" id="IPR039537">
    <property type="entry name" value="Retrotran_Ty1/copia-like"/>
</dbReference>
<evidence type="ECO:0000256" key="1">
    <source>
        <dbReference type="ARBA" id="ARBA00022670"/>
    </source>
</evidence>
<evidence type="ECO:0000259" key="6">
    <source>
        <dbReference type="PROSITE" id="PS50994"/>
    </source>
</evidence>
<feature type="region of interest" description="Disordered" evidence="5">
    <location>
        <begin position="771"/>
        <end position="862"/>
    </location>
</feature>